<comment type="subcellular location">
    <subcellularLocation>
        <location evidence="1">Cell membrane</location>
        <topology evidence="1">Multi-pass membrane protein</topology>
    </subcellularLocation>
</comment>
<dbReference type="EMBL" id="JBJHQH010000011">
    <property type="protein sequence ID" value="MFK9092901.1"/>
    <property type="molecule type" value="Genomic_DNA"/>
</dbReference>
<evidence type="ECO:0000256" key="5">
    <source>
        <dbReference type="ARBA" id="ARBA00022692"/>
    </source>
</evidence>
<gene>
    <name evidence="15" type="primary">narI</name>
    <name evidence="15" type="ORF">ACJEBI_15615</name>
</gene>
<keyword evidence="2" id="KW-0813">Transport</keyword>
<evidence type="ECO:0000256" key="8">
    <source>
        <dbReference type="ARBA" id="ARBA00022989"/>
    </source>
</evidence>
<keyword evidence="12 13" id="KW-0472">Membrane</keyword>
<keyword evidence="7" id="KW-0249">Electron transport</keyword>
<feature type="transmembrane region" description="Helical" evidence="13">
    <location>
        <begin position="92"/>
        <end position="116"/>
    </location>
</feature>
<evidence type="ECO:0000256" key="10">
    <source>
        <dbReference type="ARBA" id="ARBA00023004"/>
    </source>
</evidence>
<keyword evidence="4" id="KW-0349">Heme</keyword>
<dbReference type="Proteomes" id="UP001623041">
    <property type="component" value="Unassembled WGS sequence"/>
</dbReference>
<keyword evidence="16" id="KW-1185">Reference proteome</keyword>
<evidence type="ECO:0000313" key="15">
    <source>
        <dbReference type="EMBL" id="MFK9092901.1"/>
    </source>
</evidence>
<dbReference type="Pfam" id="PF02665">
    <property type="entry name" value="Nitrate_red_gam"/>
    <property type="match status" value="1"/>
</dbReference>
<keyword evidence="8 13" id="KW-1133">Transmembrane helix</keyword>
<accession>A0ABW8RL44</accession>
<reference evidence="15 16" key="1">
    <citation type="submission" date="2024-11" db="EMBL/GenBank/DDBJ databases">
        <authorList>
            <person name="Lucas J.A."/>
        </authorList>
    </citation>
    <scope>NUCLEOTIDE SEQUENCE [LARGE SCALE GENOMIC DNA]</scope>
    <source>
        <strain evidence="15 16">Z 5.4</strain>
    </source>
</reference>
<evidence type="ECO:0000256" key="1">
    <source>
        <dbReference type="ARBA" id="ARBA00004651"/>
    </source>
</evidence>
<evidence type="ECO:0000256" key="9">
    <source>
        <dbReference type="ARBA" id="ARBA00023002"/>
    </source>
</evidence>
<dbReference type="InterPro" id="IPR036197">
    <property type="entry name" value="NarG-like_sf"/>
</dbReference>
<evidence type="ECO:0000256" key="12">
    <source>
        <dbReference type="ARBA" id="ARBA00023136"/>
    </source>
</evidence>
<evidence type="ECO:0000256" key="3">
    <source>
        <dbReference type="ARBA" id="ARBA00022475"/>
    </source>
</evidence>
<organism evidence="15 16">
    <name type="scientific">Bacillus salipaludis</name>
    <dbReference type="NCBI Taxonomy" id="2547811"/>
    <lineage>
        <taxon>Bacteria</taxon>
        <taxon>Bacillati</taxon>
        <taxon>Bacillota</taxon>
        <taxon>Bacilli</taxon>
        <taxon>Bacillales</taxon>
        <taxon>Bacillaceae</taxon>
        <taxon>Bacillus</taxon>
    </lineage>
</organism>
<keyword evidence="10" id="KW-0408">Iron</keyword>
<dbReference type="RefSeq" id="WP_406581463.1">
    <property type="nucleotide sequence ID" value="NZ_JBJHQH010000011.1"/>
</dbReference>
<dbReference type="PANTHER" id="PTHR30598:SF3">
    <property type="entry name" value="RESPIRATORY NITRATE REDUCTASE 1 GAMMA CHAIN"/>
    <property type="match status" value="1"/>
</dbReference>
<dbReference type="InterPro" id="IPR023234">
    <property type="entry name" value="NarG-like_domain"/>
</dbReference>
<proteinExistence type="predicted"/>
<feature type="transmembrane region" description="Helical" evidence="13">
    <location>
        <begin position="128"/>
        <end position="148"/>
    </location>
</feature>
<keyword evidence="9" id="KW-0560">Oxidoreductase</keyword>
<feature type="transmembrane region" description="Helical" evidence="13">
    <location>
        <begin position="177"/>
        <end position="199"/>
    </location>
</feature>
<evidence type="ECO:0000256" key="6">
    <source>
        <dbReference type="ARBA" id="ARBA00022723"/>
    </source>
</evidence>
<evidence type="ECO:0000256" key="7">
    <source>
        <dbReference type="ARBA" id="ARBA00022982"/>
    </source>
</evidence>
<keyword evidence="5 13" id="KW-0812">Transmembrane</keyword>
<comment type="caution">
    <text evidence="15">The sequence shown here is derived from an EMBL/GenBank/DDBJ whole genome shotgun (WGS) entry which is preliminary data.</text>
</comment>
<evidence type="ECO:0000256" key="4">
    <source>
        <dbReference type="ARBA" id="ARBA00022617"/>
    </source>
</evidence>
<protein>
    <submittedName>
        <fullName evidence="15">Respiratory nitrate reductase subunit gamma</fullName>
    </submittedName>
</protein>
<dbReference type="InterPro" id="IPR051936">
    <property type="entry name" value="Heme-iron_electron_transfer"/>
</dbReference>
<name>A0ABW8RL44_9BACI</name>
<dbReference type="InterPro" id="IPR003816">
    <property type="entry name" value="Nitrate_red_gam"/>
</dbReference>
<evidence type="ECO:0000313" key="16">
    <source>
        <dbReference type="Proteomes" id="UP001623041"/>
    </source>
</evidence>
<evidence type="ECO:0000256" key="11">
    <source>
        <dbReference type="ARBA" id="ARBA00023063"/>
    </source>
</evidence>
<evidence type="ECO:0000259" key="14">
    <source>
        <dbReference type="Pfam" id="PF02665"/>
    </source>
</evidence>
<keyword evidence="3" id="KW-1003">Cell membrane</keyword>
<sequence length="242" mass="28028">MTFFQNFFWVSFPYIMLTMFVVGHIYRYNVDQFGWSAKSSEFLEKKQLKWASILFHYGIIFVFFGHVAGILIPKAFYDAVGITDHMYHFGAVWIGGLAGIATIIGVLLLMVRRFTVKRIYIHSTFRDILVLVLLTLIIITGFFNTVWITGRGVAFEYRDTISPWFRGILSLNPTPSLMIGIPLGFQIHVVSALLLFGLWPFTRLVHVWSLPLEYLSRKFVVYRAVFGRRHLAMSADRKDKIE</sequence>
<dbReference type="PANTHER" id="PTHR30598">
    <property type="entry name" value="NITRATE REDUCTASE PRIVATE CHAPERONE, REDOX ENZYME MATURATION PROTEIN REMP FAMILY"/>
    <property type="match status" value="1"/>
</dbReference>
<evidence type="ECO:0000256" key="13">
    <source>
        <dbReference type="SAM" id="Phobius"/>
    </source>
</evidence>
<keyword evidence="6" id="KW-0479">Metal-binding</keyword>
<keyword evidence="11" id="KW-0534">Nitrate assimilation</keyword>
<dbReference type="NCBIfam" id="TIGR00351">
    <property type="entry name" value="narI"/>
    <property type="match status" value="1"/>
</dbReference>
<feature type="domain" description="NarG-like" evidence="14">
    <location>
        <begin position="6"/>
        <end position="224"/>
    </location>
</feature>
<feature type="transmembrane region" description="Helical" evidence="13">
    <location>
        <begin position="50"/>
        <end position="72"/>
    </location>
</feature>
<feature type="transmembrane region" description="Helical" evidence="13">
    <location>
        <begin position="6"/>
        <end position="29"/>
    </location>
</feature>
<evidence type="ECO:0000256" key="2">
    <source>
        <dbReference type="ARBA" id="ARBA00022448"/>
    </source>
</evidence>
<dbReference type="Gene3D" id="1.20.950.20">
    <property type="entry name" value="Transmembrane di-heme cytochromes, Chain C"/>
    <property type="match status" value="1"/>
</dbReference>
<dbReference type="SUPFAM" id="SSF103501">
    <property type="entry name" value="Respiratory nitrate reductase 1 gamma chain"/>
    <property type="match status" value="1"/>
</dbReference>